<evidence type="ECO:0000313" key="2">
    <source>
        <dbReference type="EMBL" id="OAI19975.1"/>
    </source>
</evidence>
<gene>
    <name evidence="2" type="ORF">A1355_03235</name>
</gene>
<organism evidence="2 3">
    <name type="scientific">Methylomonas koyamae</name>
    <dbReference type="NCBI Taxonomy" id="702114"/>
    <lineage>
        <taxon>Bacteria</taxon>
        <taxon>Pseudomonadati</taxon>
        <taxon>Pseudomonadota</taxon>
        <taxon>Gammaproteobacteria</taxon>
        <taxon>Methylococcales</taxon>
        <taxon>Methylococcaceae</taxon>
        <taxon>Methylomonas</taxon>
    </lineage>
</organism>
<dbReference type="OrthoDB" id="8809170at2"/>
<dbReference type="RefSeq" id="WP_064027545.1">
    <property type="nucleotide sequence ID" value="NZ_LUUK01000151.1"/>
</dbReference>
<accession>A0A177NPS8</accession>
<reference evidence="3" key="1">
    <citation type="submission" date="2016-03" db="EMBL/GenBank/DDBJ databases">
        <authorList>
            <person name="Heylen K."/>
            <person name="De Vos P."/>
            <person name="Vekeman B."/>
        </authorList>
    </citation>
    <scope>NUCLEOTIDE SEQUENCE [LARGE SCALE GENOMIC DNA]</scope>
    <source>
        <strain evidence="3">R-45383</strain>
    </source>
</reference>
<proteinExistence type="predicted"/>
<evidence type="ECO:0000256" key="1">
    <source>
        <dbReference type="SAM" id="MobiDB-lite"/>
    </source>
</evidence>
<dbReference type="AlphaFoldDB" id="A0A177NPS8"/>
<feature type="region of interest" description="Disordered" evidence="1">
    <location>
        <begin position="76"/>
        <end position="100"/>
    </location>
</feature>
<comment type="caution">
    <text evidence="2">The sequence shown here is derived from an EMBL/GenBank/DDBJ whole genome shotgun (WGS) entry which is preliminary data.</text>
</comment>
<name>A0A177NPS8_9GAMM</name>
<keyword evidence="3" id="KW-1185">Reference proteome</keyword>
<dbReference type="Proteomes" id="UP000077628">
    <property type="component" value="Unassembled WGS sequence"/>
</dbReference>
<dbReference type="EMBL" id="LUUK01000151">
    <property type="protein sequence ID" value="OAI19975.1"/>
    <property type="molecule type" value="Genomic_DNA"/>
</dbReference>
<sequence>MQFDYNPTIANIPESAPAFADLAKPVTFPRLSGCVVDLRQPEGCRCYTQQATPYFVSPDQCRAFVKYGRFDPYRDTPASVASSGSGRDTRSDATASRPAS</sequence>
<protein>
    <submittedName>
        <fullName evidence="2">Uncharacterized protein</fullName>
    </submittedName>
</protein>
<feature type="compositionally biased region" description="Polar residues" evidence="1">
    <location>
        <begin position="79"/>
        <end position="100"/>
    </location>
</feature>
<evidence type="ECO:0000313" key="3">
    <source>
        <dbReference type="Proteomes" id="UP000077628"/>
    </source>
</evidence>